<dbReference type="Gene3D" id="2.60.120.920">
    <property type="match status" value="1"/>
</dbReference>
<sequence length="408" mass="44935">MDPPLAEGRLQQQSPGPSCESMKSDLSMVSPMNFKAGQSADERVLQEFSEVPSDQSAPKHRTDLDSIFMLLEENIVAFVKNELKKIQKALSSDYPEGSEGQSEEEEVLEAEDEEQRSSREAVLNMSLHFLRSMEQEELAERLHRRSPAAGCSKLKSTLKERFQCVIEGIAKAGNQTLLNQIYTELYITEGGSAEVNKEHEKYSASEEALLRLLPVVKASNKALLSVCNLSERSCAALSSVLSSQSSSLRELDLSNNDLLNPGVKLLSAGLESPHCELKTLSLSGCQVTEEGCVSLASALSSNPSSHLRELDLSYNHPGDSGEKLLSAGREDPLRRLETLRMDHGGLQWLKPGVRKYAYELELDSNTAHRNLKVSEDNRTVTAQEEEPDPDHPEKSESLSSASLVPLQV</sequence>
<reference evidence="5 6" key="1">
    <citation type="journal article" date="2023" name="Mol. Biol. Evol.">
        <title>Genomics of Secondarily Temperate Adaptation in the Only Non-Antarctic Icefish.</title>
        <authorList>
            <person name="Rivera-Colon A.G."/>
            <person name="Rayamajhi N."/>
            <person name="Minhas B.F."/>
            <person name="Madrigal G."/>
            <person name="Bilyk K.T."/>
            <person name="Yoon V."/>
            <person name="Hune M."/>
            <person name="Gregory S."/>
            <person name="Cheng C.H.C."/>
            <person name="Catchen J.M."/>
        </authorList>
    </citation>
    <scope>NUCLEOTIDE SEQUENCE [LARGE SCALE GENOMIC DNA]</scope>
    <source>
        <tissue evidence="5">White muscle</tissue>
    </source>
</reference>
<feature type="region of interest" description="Disordered" evidence="3">
    <location>
        <begin position="91"/>
        <end position="117"/>
    </location>
</feature>
<dbReference type="Pfam" id="PF13516">
    <property type="entry name" value="LRR_6"/>
    <property type="match status" value="3"/>
</dbReference>
<keyword evidence="1" id="KW-0433">Leucine-rich repeat</keyword>
<accession>A0AAN8DYE8</accession>
<dbReference type="SMART" id="SM01288">
    <property type="entry name" value="FISNA"/>
    <property type="match status" value="1"/>
</dbReference>
<evidence type="ECO:0000256" key="2">
    <source>
        <dbReference type="ARBA" id="ARBA00022737"/>
    </source>
</evidence>
<gene>
    <name evidence="5" type="ORF">CgunFtcFv8_010105</name>
</gene>
<feature type="region of interest" description="Disordered" evidence="3">
    <location>
        <begin position="1"/>
        <end position="60"/>
    </location>
</feature>
<protein>
    <recommendedName>
        <fullName evidence="4">FISNA domain-containing protein</fullName>
    </recommendedName>
</protein>
<dbReference type="SUPFAM" id="SSF49899">
    <property type="entry name" value="Concanavalin A-like lectins/glucanases"/>
    <property type="match status" value="1"/>
</dbReference>
<proteinExistence type="predicted"/>
<feature type="compositionally biased region" description="Acidic residues" evidence="3">
    <location>
        <begin position="101"/>
        <end position="114"/>
    </location>
</feature>
<name>A0AAN8DYE8_CHAGU</name>
<dbReference type="Gene3D" id="3.80.10.10">
    <property type="entry name" value="Ribonuclease Inhibitor"/>
    <property type="match status" value="1"/>
</dbReference>
<dbReference type="AlphaFoldDB" id="A0AAN8DYE8"/>
<dbReference type="InterPro" id="IPR013320">
    <property type="entry name" value="ConA-like_dom_sf"/>
</dbReference>
<evidence type="ECO:0000256" key="3">
    <source>
        <dbReference type="SAM" id="MobiDB-lite"/>
    </source>
</evidence>
<dbReference type="InterPro" id="IPR001611">
    <property type="entry name" value="Leu-rich_rpt"/>
</dbReference>
<dbReference type="InterPro" id="IPR051261">
    <property type="entry name" value="NLR"/>
</dbReference>
<dbReference type="InterPro" id="IPR032675">
    <property type="entry name" value="LRR_dom_sf"/>
</dbReference>
<dbReference type="InterPro" id="IPR043136">
    <property type="entry name" value="B30.2/SPRY_sf"/>
</dbReference>
<evidence type="ECO:0000313" key="6">
    <source>
        <dbReference type="Proteomes" id="UP001331515"/>
    </source>
</evidence>
<evidence type="ECO:0000259" key="4">
    <source>
        <dbReference type="SMART" id="SM01288"/>
    </source>
</evidence>
<dbReference type="Proteomes" id="UP001331515">
    <property type="component" value="Unassembled WGS sequence"/>
</dbReference>
<organism evidence="5 6">
    <name type="scientific">Champsocephalus gunnari</name>
    <name type="common">Mackerel icefish</name>
    <dbReference type="NCBI Taxonomy" id="52237"/>
    <lineage>
        <taxon>Eukaryota</taxon>
        <taxon>Metazoa</taxon>
        <taxon>Chordata</taxon>
        <taxon>Craniata</taxon>
        <taxon>Vertebrata</taxon>
        <taxon>Euteleostomi</taxon>
        <taxon>Actinopterygii</taxon>
        <taxon>Neopterygii</taxon>
        <taxon>Teleostei</taxon>
        <taxon>Neoteleostei</taxon>
        <taxon>Acanthomorphata</taxon>
        <taxon>Eupercaria</taxon>
        <taxon>Perciformes</taxon>
        <taxon>Notothenioidei</taxon>
        <taxon>Channichthyidae</taxon>
        <taxon>Champsocephalus</taxon>
    </lineage>
</organism>
<dbReference type="SUPFAM" id="SSF52047">
    <property type="entry name" value="RNI-like"/>
    <property type="match status" value="1"/>
</dbReference>
<feature type="region of interest" description="Disordered" evidence="3">
    <location>
        <begin position="369"/>
        <end position="408"/>
    </location>
</feature>
<dbReference type="PANTHER" id="PTHR24106">
    <property type="entry name" value="NACHT, LRR AND CARD DOMAINS-CONTAINING"/>
    <property type="match status" value="1"/>
</dbReference>
<comment type="caution">
    <text evidence="5">The sequence shown here is derived from an EMBL/GenBank/DDBJ whole genome shotgun (WGS) entry which is preliminary data.</text>
</comment>
<dbReference type="InterPro" id="IPR006574">
    <property type="entry name" value="PRY"/>
</dbReference>
<feature type="domain" description="FISNA" evidence="4">
    <location>
        <begin position="153"/>
        <end position="225"/>
    </location>
</feature>
<keyword evidence="6" id="KW-1185">Reference proteome</keyword>
<evidence type="ECO:0000256" key="1">
    <source>
        <dbReference type="ARBA" id="ARBA00022614"/>
    </source>
</evidence>
<dbReference type="Pfam" id="PF14484">
    <property type="entry name" value="FISNA"/>
    <property type="match status" value="1"/>
</dbReference>
<dbReference type="Pfam" id="PF13765">
    <property type="entry name" value="PRY"/>
    <property type="match status" value="1"/>
</dbReference>
<dbReference type="InterPro" id="IPR029495">
    <property type="entry name" value="NACHT-assoc"/>
</dbReference>
<dbReference type="SMART" id="SM00368">
    <property type="entry name" value="LRR_RI"/>
    <property type="match status" value="3"/>
</dbReference>
<keyword evidence="2" id="KW-0677">Repeat</keyword>
<dbReference type="EMBL" id="JAURVH010001517">
    <property type="protein sequence ID" value="KAK5928818.1"/>
    <property type="molecule type" value="Genomic_DNA"/>
</dbReference>
<evidence type="ECO:0000313" key="5">
    <source>
        <dbReference type="EMBL" id="KAK5928818.1"/>
    </source>
</evidence>